<protein>
    <submittedName>
        <fullName evidence="2">Uncharacterized protein</fullName>
    </submittedName>
</protein>
<name>A0ABN8Z1N3_RANTA</name>
<keyword evidence="1" id="KW-0812">Transmembrane</keyword>
<organism evidence="2 3">
    <name type="scientific">Rangifer tarandus platyrhynchus</name>
    <name type="common">Svalbard reindeer</name>
    <dbReference type="NCBI Taxonomy" id="3082113"/>
    <lineage>
        <taxon>Eukaryota</taxon>
        <taxon>Metazoa</taxon>
        <taxon>Chordata</taxon>
        <taxon>Craniata</taxon>
        <taxon>Vertebrata</taxon>
        <taxon>Euteleostomi</taxon>
        <taxon>Mammalia</taxon>
        <taxon>Eutheria</taxon>
        <taxon>Laurasiatheria</taxon>
        <taxon>Artiodactyla</taxon>
        <taxon>Ruminantia</taxon>
        <taxon>Pecora</taxon>
        <taxon>Cervidae</taxon>
        <taxon>Odocoileinae</taxon>
        <taxon>Rangifer</taxon>
    </lineage>
</organism>
<reference evidence="2" key="1">
    <citation type="submission" date="2023-04" db="EMBL/GenBank/DDBJ databases">
        <authorList>
            <consortium name="ELIXIR-Norway"/>
        </authorList>
    </citation>
    <scope>NUCLEOTIDE SEQUENCE [LARGE SCALE GENOMIC DNA]</scope>
</reference>
<dbReference type="Proteomes" id="UP001176941">
    <property type="component" value="Chromosome 25"/>
</dbReference>
<keyword evidence="3" id="KW-1185">Reference proteome</keyword>
<evidence type="ECO:0000256" key="1">
    <source>
        <dbReference type="SAM" id="Phobius"/>
    </source>
</evidence>
<gene>
    <name evidence="2" type="ORF">MRATA1EN1_LOCUS14801</name>
</gene>
<evidence type="ECO:0000313" key="3">
    <source>
        <dbReference type="Proteomes" id="UP001176941"/>
    </source>
</evidence>
<feature type="transmembrane region" description="Helical" evidence="1">
    <location>
        <begin position="105"/>
        <end position="124"/>
    </location>
</feature>
<keyword evidence="1" id="KW-1133">Transmembrane helix</keyword>
<dbReference type="EMBL" id="OX459961">
    <property type="protein sequence ID" value="CAI9165839.1"/>
    <property type="molecule type" value="Genomic_DNA"/>
</dbReference>
<proteinExistence type="predicted"/>
<sequence>MPSPPSTDKPAPHQKVLAECKIRFSGGWSCMFPVGGSQPNTRAGCFVTGSLNPGAGTLSLDSTREALFLFVCLFLFFFLTVRAGTKSIITDIACNKREKQFIFNIYFHFSIWLHWILVVARGVFDHHCSMFPDQRLKPGPLHWELGDLAADRWGSLHVGTVDSTLWSPLSSLSYDHHSFSLHRMPSIRVKYD</sequence>
<evidence type="ECO:0000313" key="2">
    <source>
        <dbReference type="EMBL" id="CAI9165839.1"/>
    </source>
</evidence>
<accession>A0ABN8Z1N3</accession>
<feature type="transmembrane region" description="Helical" evidence="1">
    <location>
        <begin position="66"/>
        <end position="84"/>
    </location>
</feature>
<keyword evidence="1" id="KW-0472">Membrane</keyword>